<keyword evidence="2" id="KW-1185">Reference proteome</keyword>
<evidence type="ECO:0000313" key="1">
    <source>
        <dbReference type="EMBL" id="MBK3518818.1"/>
    </source>
</evidence>
<accession>A0ABS1HNI3</accession>
<evidence type="ECO:0000313" key="2">
    <source>
        <dbReference type="Proteomes" id="UP000605676"/>
    </source>
</evidence>
<protein>
    <submittedName>
        <fullName evidence="1">Uncharacterized protein</fullName>
    </submittedName>
</protein>
<dbReference type="EMBL" id="JAENRR010000043">
    <property type="protein sequence ID" value="MBK3518818.1"/>
    <property type="molecule type" value="Genomic_DNA"/>
</dbReference>
<comment type="caution">
    <text evidence="1">The sequence shown here is derived from an EMBL/GenBank/DDBJ whole genome shotgun (WGS) entry which is preliminary data.</text>
</comment>
<sequence>MINEIKRSYFNPTQTLTLVSRCMSLLTPELSESLGLTTVAAKCSDNMNVLDASLSRTQKSEYTHKLKELDNKCDDAFKMIKALTKAYRYSHIAEEREATNLLYDVMHEHIQNVQELGYVRQMAKLKALDSELSKDKYKAAIARLSIDVYVSYLISCRNDFEQLYIEKNIAEADKKESVQTSDAASMAIESLMALTSIINANLLIAPTPEAQELATNLNSVIEAVSRASK</sequence>
<name>A0ABS1HNI3_9BACT</name>
<organism evidence="1 2">
    <name type="scientific">Carboxylicivirga marina</name>
    <dbReference type="NCBI Taxonomy" id="2800988"/>
    <lineage>
        <taxon>Bacteria</taxon>
        <taxon>Pseudomonadati</taxon>
        <taxon>Bacteroidota</taxon>
        <taxon>Bacteroidia</taxon>
        <taxon>Marinilabiliales</taxon>
        <taxon>Marinilabiliaceae</taxon>
        <taxon>Carboxylicivirga</taxon>
    </lineage>
</organism>
<dbReference type="Proteomes" id="UP000605676">
    <property type="component" value="Unassembled WGS sequence"/>
</dbReference>
<proteinExistence type="predicted"/>
<reference evidence="1 2" key="1">
    <citation type="submission" date="2021-01" db="EMBL/GenBank/DDBJ databases">
        <title>Carboxyliciviraga sp.nov., isolated from coastal sediments.</title>
        <authorList>
            <person name="Lu D."/>
            <person name="Zhang T."/>
        </authorList>
    </citation>
    <scope>NUCLEOTIDE SEQUENCE [LARGE SCALE GENOMIC DNA]</scope>
    <source>
        <strain evidence="1 2">N1Y132</strain>
    </source>
</reference>
<dbReference type="Pfam" id="PF19775">
    <property type="entry name" value="DUF6261"/>
    <property type="match status" value="1"/>
</dbReference>
<dbReference type="RefSeq" id="WP_200466039.1">
    <property type="nucleotide sequence ID" value="NZ_JAENRR010000043.1"/>
</dbReference>
<gene>
    <name evidence="1" type="ORF">JIV24_15835</name>
</gene>
<dbReference type="InterPro" id="IPR046228">
    <property type="entry name" value="DUF6261"/>
</dbReference>